<keyword evidence="4" id="KW-0012">Acyltransferase</keyword>
<dbReference type="EMBL" id="MVDE01000003">
    <property type="protein sequence ID" value="PKQ68808.1"/>
    <property type="molecule type" value="Genomic_DNA"/>
</dbReference>
<evidence type="ECO:0000313" key="5">
    <source>
        <dbReference type="Proteomes" id="UP000233618"/>
    </source>
</evidence>
<sequence length="124" mass="13212">MALKEGLSVTQTMTVSKTDTAIHHGSGKLEVFATPAMVAFMENTAVACIDPEMEKGTDSVGIQIDTKHSKASKVGALITCTAKLVKVDGKKLSFEIEASDEGGNIGNASHIRYIIDPVKFMSRL</sequence>
<feature type="domain" description="Fluoroacetyl-CoA-specific thioesterase-like" evidence="3">
    <location>
        <begin position="15"/>
        <end position="116"/>
    </location>
</feature>
<evidence type="ECO:0000256" key="1">
    <source>
        <dbReference type="PIRSR" id="PIRSR014972-1"/>
    </source>
</evidence>
<feature type="binding site" evidence="2">
    <location>
        <position position="61"/>
    </location>
    <ligand>
        <name>CoA</name>
        <dbReference type="ChEBI" id="CHEBI:57287"/>
    </ligand>
</feature>
<dbReference type="Gene3D" id="3.10.129.10">
    <property type="entry name" value="Hotdog Thioesterase"/>
    <property type="match status" value="1"/>
</dbReference>
<dbReference type="PANTHER" id="PTHR36934:SF1">
    <property type="entry name" value="THIOESTERASE DOMAIN-CONTAINING PROTEIN"/>
    <property type="match status" value="1"/>
</dbReference>
<dbReference type="InterPro" id="IPR054485">
    <property type="entry name" value="FlK-like_dom"/>
</dbReference>
<feature type="binding site" evidence="2">
    <location>
        <position position="112"/>
    </location>
    <ligand>
        <name>substrate</name>
    </ligand>
</feature>
<accession>A0A2N3IEV7</accession>
<dbReference type="Proteomes" id="UP000233618">
    <property type="component" value="Unassembled WGS sequence"/>
</dbReference>
<dbReference type="SUPFAM" id="SSF54637">
    <property type="entry name" value="Thioesterase/thiol ester dehydrase-isomerase"/>
    <property type="match status" value="1"/>
</dbReference>
<gene>
    <name evidence="4" type="ORF">BZG01_03600</name>
</gene>
<proteinExistence type="predicted"/>
<protein>
    <submittedName>
        <fullName evidence="4">Dihydrolipoamide acyltransferase</fullName>
    </submittedName>
</protein>
<dbReference type="InterPro" id="IPR025540">
    <property type="entry name" value="FlK"/>
</dbReference>
<dbReference type="Pfam" id="PF22636">
    <property type="entry name" value="FlK"/>
    <property type="match status" value="1"/>
</dbReference>
<keyword evidence="5" id="KW-1185">Reference proteome</keyword>
<feature type="active site" evidence="1">
    <location>
        <position position="34"/>
    </location>
</feature>
<evidence type="ECO:0000259" key="3">
    <source>
        <dbReference type="Pfam" id="PF22636"/>
    </source>
</evidence>
<feature type="active site" evidence="1">
    <location>
        <position position="42"/>
    </location>
</feature>
<dbReference type="InterPro" id="IPR029069">
    <property type="entry name" value="HotDog_dom_sf"/>
</dbReference>
<evidence type="ECO:0000313" key="4">
    <source>
        <dbReference type="EMBL" id="PKQ68808.1"/>
    </source>
</evidence>
<comment type="caution">
    <text evidence="4">The sequence shown here is derived from an EMBL/GenBank/DDBJ whole genome shotgun (WGS) entry which is preliminary data.</text>
</comment>
<evidence type="ECO:0000256" key="2">
    <source>
        <dbReference type="PIRSR" id="PIRSR014972-2"/>
    </source>
</evidence>
<name>A0A2N3IEV7_9BACT</name>
<dbReference type="RefSeq" id="WP_101308460.1">
    <property type="nucleotide sequence ID" value="NZ_CAXXEE010000003.1"/>
</dbReference>
<feature type="binding site" evidence="2">
    <location>
        <position position="61"/>
    </location>
    <ligand>
        <name>substrate</name>
    </ligand>
</feature>
<organism evidence="4 5">
    <name type="scientific">Labilibaculum manganireducens</name>
    <dbReference type="NCBI Taxonomy" id="1940525"/>
    <lineage>
        <taxon>Bacteria</taxon>
        <taxon>Pseudomonadati</taxon>
        <taxon>Bacteroidota</taxon>
        <taxon>Bacteroidia</taxon>
        <taxon>Marinilabiliales</taxon>
        <taxon>Marinifilaceae</taxon>
        <taxon>Labilibaculum</taxon>
    </lineage>
</organism>
<dbReference type="AlphaFoldDB" id="A0A2N3IEV7"/>
<reference evidence="4 5" key="1">
    <citation type="journal article" date="2017" name="Front. Microbiol.">
        <title>Labilibaculum manganireducens gen. nov., sp. nov. and Labilibaculum filiforme sp. nov., Novel Bacteroidetes Isolated from Subsurface Sediments of the Baltic Sea.</title>
        <authorList>
            <person name="Vandieken V."/>
            <person name="Marshall I.P."/>
            <person name="Niemann H."/>
            <person name="Engelen B."/>
            <person name="Cypionka H."/>
        </authorList>
    </citation>
    <scope>NUCLEOTIDE SEQUENCE [LARGE SCALE GENOMIC DNA]</scope>
    <source>
        <strain evidence="4 5">59.10-2M</strain>
    </source>
</reference>
<dbReference type="PIRSF" id="PIRSF014972">
    <property type="entry name" value="FlK"/>
    <property type="match status" value="1"/>
</dbReference>
<keyword evidence="4" id="KW-0808">Transferase</keyword>
<dbReference type="GO" id="GO:0016746">
    <property type="term" value="F:acyltransferase activity"/>
    <property type="evidence" value="ECO:0007669"/>
    <property type="project" value="UniProtKB-KW"/>
</dbReference>
<dbReference type="PANTHER" id="PTHR36934">
    <property type="entry name" value="BLR0278 PROTEIN"/>
    <property type="match status" value="1"/>
</dbReference>
<feature type="active site" evidence="1">
    <location>
        <position position="68"/>
    </location>
</feature>